<organism evidence="3 4">
    <name type="scientific">Puccinia graminis f. sp. tritici</name>
    <dbReference type="NCBI Taxonomy" id="56615"/>
    <lineage>
        <taxon>Eukaryota</taxon>
        <taxon>Fungi</taxon>
        <taxon>Dikarya</taxon>
        <taxon>Basidiomycota</taxon>
        <taxon>Pucciniomycotina</taxon>
        <taxon>Pucciniomycetes</taxon>
        <taxon>Pucciniales</taxon>
        <taxon>Pucciniaceae</taxon>
        <taxon>Puccinia</taxon>
    </lineage>
</organism>
<reference evidence="4 5" key="1">
    <citation type="submission" date="2019-05" db="EMBL/GenBank/DDBJ databases">
        <title>Emergence of the Ug99 lineage of the wheat stem rust pathogen through somatic hybridization.</title>
        <authorList>
            <person name="Li F."/>
            <person name="Upadhyaya N.M."/>
            <person name="Sperschneider J."/>
            <person name="Matny O."/>
            <person name="Nguyen-Phuc H."/>
            <person name="Mago R."/>
            <person name="Raley C."/>
            <person name="Miller M.E."/>
            <person name="Silverstein K.A.T."/>
            <person name="Henningsen E."/>
            <person name="Hirsch C.D."/>
            <person name="Visser B."/>
            <person name="Pretorius Z.A."/>
            <person name="Steffenson B.J."/>
            <person name="Schwessinger B."/>
            <person name="Dodds P.N."/>
            <person name="Figueroa M."/>
        </authorList>
    </citation>
    <scope>NUCLEOTIDE SEQUENCE [LARGE SCALE GENOMIC DNA]</scope>
    <source>
        <strain evidence="3">21-0</strain>
        <strain evidence="2 5">Ug99</strain>
    </source>
</reference>
<dbReference type="EMBL" id="VSWC01000054">
    <property type="protein sequence ID" value="KAA1099805.1"/>
    <property type="molecule type" value="Genomic_DNA"/>
</dbReference>
<dbReference type="Proteomes" id="UP000324748">
    <property type="component" value="Unassembled WGS sequence"/>
</dbReference>
<dbReference type="AlphaFoldDB" id="A0A5B0PDX4"/>
<feature type="region of interest" description="Disordered" evidence="1">
    <location>
        <begin position="1"/>
        <end position="20"/>
    </location>
</feature>
<evidence type="ECO:0000313" key="2">
    <source>
        <dbReference type="EMBL" id="KAA1095473.1"/>
    </source>
</evidence>
<name>A0A5B0PDX4_PUCGR</name>
<keyword evidence="4" id="KW-1185">Reference proteome</keyword>
<sequence>MPEHPPTLATSHPDNPLSHPSFDQPYVGLYITGLGRHITAIITSHRTRRPDHEQPHLKSPQNPPCAGPNSFYPQYRPLPPTPRPSENSLTSPAPPSLSLNNMAGLLPGTLYAIVNHPASKLRPRSRHLSLSTT</sequence>
<feature type="region of interest" description="Disordered" evidence="1">
    <location>
        <begin position="43"/>
        <end position="101"/>
    </location>
</feature>
<feature type="compositionally biased region" description="Low complexity" evidence="1">
    <location>
        <begin position="87"/>
        <end position="101"/>
    </location>
</feature>
<comment type="caution">
    <text evidence="3">The sequence shown here is derived from an EMBL/GenBank/DDBJ whole genome shotgun (WGS) entry which is preliminary data.</text>
</comment>
<evidence type="ECO:0000313" key="4">
    <source>
        <dbReference type="Proteomes" id="UP000324748"/>
    </source>
</evidence>
<evidence type="ECO:0000313" key="5">
    <source>
        <dbReference type="Proteomes" id="UP000325313"/>
    </source>
</evidence>
<gene>
    <name evidence="3" type="ORF">PGT21_021239</name>
    <name evidence="2" type="ORF">PGTUg99_032782</name>
</gene>
<dbReference type="Proteomes" id="UP000325313">
    <property type="component" value="Unassembled WGS sequence"/>
</dbReference>
<accession>A0A5B0PDX4</accession>
<protein>
    <submittedName>
        <fullName evidence="3">Uncharacterized protein</fullName>
    </submittedName>
</protein>
<evidence type="ECO:0000256" key="1">
    <source>
        <dbReference type="SAM" id="MobiDB-lite"/>
    </source>
</evidence>
<dbReference type="EMBL" id="VDEP01000372">
    <property type="protein sequence ID" value="KAA1095473.1"/>
    <property type="molecule type" value="Genomic_DNA"/>
</dbReference>
<proteinExistence type="predicted"/>
<evidence type="ECO:0000313" key="3">
    <source>
        <dbReference type="EMBL" id="KAA1099805.1"/>
    </source>
</evidence>